<dbReference type="AlphaFoldDB" id="A0A2P5BIZ5"/>
<feature type="transmembrane region" description="Helical" evidence="2">
    <location>
        <begin position="55"/>
        <end position="72"/>
    </location>
</feature>
<keyword evidence="2" id="KW-1133">Transmembrane helix</keyword>
<accession>A0A2P5BIZ5</accession>
<dbReference type="OrthoDB" id="10397987at2759"/>
<evidence type="ECO:0000256" key="1">
    <source>
        <dbReference type="SAM" id="MobiDB-lite"/>
    </source>
</evidence>
<feature type="region of interest" description="Disordered" evidence="1">
    <location>
        <begin position="1"/>
        <end position="27"/>
    </location>
</feature>
<reference evidence="4" key="1">
    <citation type="submission" date="2016-06" db="EMBL/GenBank/DDBJ databases">
        <title>Parallel loss of symbiosis genes in relatives of nitrogen-fixing non-legume Parasponia.</title>
        <authorList>
            <person name="Van Velzen R."/>
            <person name="Holmer R."/>
            <person name="Bu F."/>
            <person name="Rutten L."/>
            <person name="Van Zeijl A."/>
            <person name="Liu W."/>
            <person name="Santuari L."/>
            <person name="Cao Q."/>
            <person name="Sharma T."/>
            <person name="Shen D."/>
            <person name="Roswanjaya Y."/>
            <person name="Wardhani T."/>
            <person name="Kalhor M.S."/>
            <person name="Jansen J."/>
            <person name="Van den Hoogen J."/>
            <person name="Gungor B."/>
            <person name="Hartog M."/>
            <person name="Hontelez J."/>
            <person name="Verver J."/>
            <person name="Yang W.-C."/>
            <person name="Schijlen E."/>
            <person name="Repin R."/>
            <person name="Schilthuizen M."/>
            <person name="Schranz E."/>
            <person name="Heidstra R."/>
            <person name="Miyata K."/>
            <person name="Fedorova E."/>
            <person name="Kohlen W."/>
            <person name="Bisseling T."/>
            <person name="Smit S."/>
            <person name="Geurts R."/>
        </authorList>
    </citation>
    <scope>NUCLEOTIDE SEQUENCE [LARGE SCALE GENOMIC DNA]</scope>
    <source>
        <strain evidence="4">cv. WU1-14</strain>
    </source>
</reference>
<evidence type="ECO:0000313" key="3">
    <source>
        <dbReference type="EMBL" id="PON48759.1"/>
    </source>
</evidence>
<dbReference type="EMBL" id="JXTB01000271">
    <property type="protein sequence ID" value="PON48759.1"/>
    <property type="molecule type" value="Genomic_DNA"/>
</dbReference>
<organism evidence="3 4">
    <name type="scientific">Parasponia andersonii</name>
    <name type="common">Sponia andersonii</name>
    <dbReference type="NCBI Taxonomy" id="3476"/>
    <lineage>
        <taxon>Eukaryota</taxon>
        <taxon>Viridiplantae</taxon>
        <taxon>Streptophyta</taxon>
        <taxon>Embryophyta</taxon>
        <taxon>Tracheophyta</taxon>
        <taxon>Spermatophyta</taxon>
        <taxon>Magnoliopsida</taxon>
        <taxon>eudicotyledons</taxon>
        <taxon>Gunneridae</taxon>
        <taxon>Pentapetalae</taxon>
        <taxon>rosids</taxon>
        <taxon>fabids</taxon>
        <taxon>Rosales</taxon>
        <taxon>Cannabaceae</taxon>
        <taxon>Parasponia</taxon>
    </lineage>
</organism>
<evidence type="ECO:0000313" key="4">
    <source>
        <dbReference type="Proteomes" id="UP000237105"/>
    </source>
</evidence>
<keyword evidence="4" id="KW-1185">Reference proteome</keyword>
<protein>
    <recommendedName>
        <fullName evidence="5">Transmembrane protein</fullName>
    </recommendedName>
</protein>
<comment type="caution">
    <text evidence="3">The sequence shown here is derived from an EMBL/GenBank/DDBJ whole genome shotgun (WGS) entry which is preliminary data.</text>
</comment>
<keyword evidence="2" id="KW-0472">Membrane</keyword>
<gene>
    <name evidence="3" type="ORF">PanWU01x14_234620</name>
</gene>
<sequence>MGQGKPATQEPNGLEISTNGSRNDSNRTVAIGRKAESYDDSRNHDTWQHLSRRKTLITASFLFFSSFSYLLIRTTTHKSLATFVLLLVP</sequence>
<proteinExistence type="predicted"/>
<evidence type="ECO:0000256" key="2">
    <source>
        <dbReference type="SAM" id="Phobius"/>
    </source>
</evidence>
<keyword evidence="2" id="KW-0812">Transmembrane</keyword>
<evidence type="ECO:0008006" key="5">
    <source>
        <dbReference type="Google" id="ProtNLM"/>
    </source>
</evidence>
<name>A0A2P5BIZ5_PARAD</name>
<dbReference type="Proteomes" id="UP000237105">
    <property type="component" value="Unassembled WGS sequence"/>
</dbReference>
<feature type="compositionally biased region" description="Polar residues" evidence="1">
    <location>
        <begin position="9"/>
        <end position="27"/>
    </location>
</feature>